<evidence type="ECO:0000313" key="2">
    <source>
        <dbReference type="EMBL" id="CAG9840881.1"/>
    </source>
</evidence>
<evidence type="ECO:0000313" key="3">
    <source>
        <dbReference type="Proteomes" id="UP001153709"/>
    </source>
</evidence>
<dbReference type="Proteomes" id="UP001153709">
    <property type="component" value="Chromosome 9"/>
</dbReference>
<gene>
    <name evidence="2" type="ORF">DIABBA_LOCUS13499</name>
</gene>
<protein>
    <recommendedName>
        <fullName evidence="1">Ig-like domain-containing protein</fullName>
    </recommendedName>
</protein>
<dbReference type="OrthoDB" id="439917at2759"/>
<accession>A0A9N9TCW5</accession>
<evidence type="ECO:0000259" key="1">
    <source>
        <dbReference type="PROSITE" id="PS50835"/>
    </source>
</evidence>
<proteinExistence type="predicted"/>
<keyword evidence="3" id="KW-1185">Reference proteome</keyword>
<dbReference type="PROSITE" id="PS50835">
    <property type="entry name" value="IG_LIKE"/>
    <property type="match status" value="1"/>
</dbReference>
<dbReference type="InterPro" id="IPR007110">
    <property type="entry name" value="Ig-like_dom"/>
</dbReference>
<dbReference type="SMART" id="SM01411">
    <property type="entry name" value="Ephrin_rec_like"/>
    <property type="match status" value="1"/>
</dbReference>
<sequence>MRKKFQIPKENIEDSDIIDDLSENTECEECIINDVQYTTTNNITRSIEISNQILQNSTIDSTKSVVNEKPRNSNITTTEESDWFYFSDKDHVCESCVVKSTNLEENSTEKLYKVSVINEFKNNADTTTTQHARNYKEISTKLNPNSKKTQKKTGKTLDTKNIETTENISCEECGEDVDKYTNPSKDTEKLQTDINEKYNIAHIKIGMQTKSSKNITKTSSQKDTSTEIYYQTQNASVIVESTEPNFTSEKTGYTKHITQTPIKTSTFSESFRENTTLNETITSSKSNVYKSRVPTESEITTENATTEIKEQSEIPITPEKNAETSWKHTIATFQDTLSSVKRATETLPTNMKVLTEISPSTEILLGSVLTTKTKEVSIQEVTPSKEEETFSDELKLTEEIKTTTISLLTEESSTVHRIAEEMSSEMTTEPTVFHEVLNTTLEENTILSTESSYFYKATGEFESQMTTENATIELEEQSEISMTTGENVGISWKYLTATFQDTSEIPVTATVKTSAEVSTEMIPSKEVVVSSVVTTKTEEVSIQEVTPNKEEETISDELKLTEEIRTTTISLLTEESSTVHRIAEEMSSEIPTGPTVFHEIENVGISWKYPTATFQDTSEIPVTATVETSAEVSTEIIPSTEVISSVVTTKTEKVSIQEVTPSKEEETISDEVKLTKETNTTTNLIVTEESKSLHIVTEEISNEMTIENATTEQEEKSKLPIVSEVNIDITEKYTTETTILHEARSRSFSDILAPSGKETSTEVSADNITSGQIKVKEESKTKSTQKEIKETSKLEFSTTPEYKRPLKITSTQKQKSSILESTILTHTFSQETETTTIEATEGLTEIINLPCDDFLVTLTEISSASTPSTELSSEENIPMEIISAEENVDITEQVAESFSGAENLDATEEIQRDATKKNVNGKKIKNIMVYLNDSVTTPKPTKTIVIIVNNSGKRLHKLNETTLEKLVNKTIDEVNLEYIDLNNLSQEAEIQNGSENAELDIPDILKGDGKLCTKSEYNSSRYCPCDVDSYVKTLQTKIDNNTDTSTVSCPKMISFHDGFLITNKTEPLRRKKRSLLYMSNVGPNVLVYPNKKARIYCINEADRLLDSKDVTFKWEYTKDNEGKGELLPFSENPLVIQNADEKTTGNYTCTKIKNETFENYTHEMQLITFPVYKIKLEILYWINDSCSLQTGDILFAYLPKIIGPVLCGGNGRLCHVDIERPRCFNKEDNTYFKVSVTATMNDIYEILPTTDDDNCNLNCRFKAYTNIIYLVNKNAKIVRSIPIHSRLDTDLDFLTNMTTVTNKPSKLITTCRGGYGIEKFKQRVCVICPKHTFSPIDEAFCKVCPAGQYQPHLGSQGCIPCLSPLDDTMCLRMLVENTESGSEPDGYVSSSDEFVPSDTGYSDDLDYYKKTTNKMFSKKIHDAKRNIFS</sequence>
<organism evidence="2 3">
    <name type="scientific">Diabrotica balteata</name>
    <name type="common">Banded cucumber beetle</name>
    <dbReference type="NCBI Taxonomy" id="107213"/>
    <lineage>
        <taxon>Eukaryota</taxon>
        <taxon>Metazoa</taxon>
        <taxon>Ecdysozoa</taxon>
        <taxon>Arthropoda</taxon>
        <taxon>Hexapoda</taxon>
        <taxon>Insecta</taxon>
        <taxon>Pterygota</taxon>
        <taxon>Neoptera</taxon>
        <taxon>Endopterygota</taxon>
        <taxon>Coleoptera</taxon>
        <taxon>Polyphaga</taxon>
        <taxon>Cucujiformia</taxon>
        <taxon>Chrysomeloidea</taxon>
        <taxon>Chrysomelidae</taxon>
        <taxon>Galerucinae</taxon>
        <taxon>Diabroticina</taxon>
        <taxon>Diabroticites</taxon>
        <taxon>Diabrotica</taxon>
    </lineage>
</organism>
<feature type="domain" description="Ig-like" evidence="1">
    <location>
        <begin position="1050"/>
        <end position="1150"/>
    </location>
</feature>
<dbReference type="EMBL" id="OU898284">
    <property type="protein sequence ID" value="CAG9840881.1"/>
    <property type="molecule type" value="Genomic_DNA"/>
</dbReference>
<name>A0A9N9TCW5_DIABA</name>
<reference evidence="2" key="1">
    <citation type="submission" date="2022-01" db="EMBL/GenBank/DDBJ databases">
        <authorList>
            <person name="King R."/>
        </authorList>
    </citation>
    <scope>NUCLEOTIDE SEQUENCE</scope>
</reference>